<proteinExistence type="predicted"/>
<accession>A0A0E9QK77</accession>
<organism evidence="1">
    <name type="scientific">Anguilla anguilla</name>
    <name type="common">European freshwater eel</name>
    <name type="synonym">Muraena anguilla</name>
    <dbReference type="NCBI Taxonomy" id="7936"/>
    <lineage>
        <taxon>Eukaryota</taxon>
        <taxon>Metazoa</taxon>
        <taxon>Chordata</taxon>
        <taxon>Craniata</taxon>
        <taxon>Vertebrata</taxon>
        <taxon>Euteleostomi</taxon>
        <taxon>Actinopterygii</taxon>
        <taxon>Neopterygii</taxon>
        <taxon>Teleostei</taxon>
        <taxon>Anguilliformes</taxon>
        <taxon>Anguillidae</taxon>
        <taxon>Anguilla</taxon>
    </lineage>
</organism>
<name>A0A0E9QK77_ANGAN</name>
<sequence length="32" mass="3761">MSRSSKYFREGKMMLLQVQLCLNFTNASFTTK</sequence>
<protein>
    <submittedName>
        <fullName evidence="1">Uncharacterized protein</fullName>
    </submittedName>
</protein>
<reference evidence="1" key="1">
    <citation type="submission" date="2014-11" db="EMBL/GenBank/DDBJ databases">
        <authorList>
            <person name="Amaro Gonzalez C."/>
        </authorList>
    </citation>
    <scope>NUCLEOTIDE SEQUENCE</scope>
</reference>
<dbReference type="EMBL" id="GBXM01091383">
    <property type="protein sequence ID" value="JAH17194.1"/>
    <property type="molecule type" value="Transcribed_RNA"/>
</dbReference>
<evidence type="ECO:0000313" key="1">
    <source>
        <dbReference type="EMBL" id="JAH17194.1"/>
    </source>
</evidence>
<reference evidence="1" key="2">
    <citation type="journal article" date="2015" name="Fish Shellfish Immunol.">
        <title>Early steps in the European eel (Anguilla anguilla)-Vibrio vulnificus interaction in the gills: Role of the RtxA13 toxin.</title>
        <authorList>
            <person name="Callol A."/>
            <person name="Pajuelo D."/>
            <person name="Ebbesson L."/>
            <person name="Teles M."/>
            <person name="MacKenzie S."/>
            <person name="Amaro C."/>
        </authorList>
    </citation>
    <scope>NUCLEOTIDE SEQUENCE</scope>
</reference>
<dbReference type="AlphaFoldDB" id="A0A0E9QK77"/>